<dbReference type="OrthoDB" id="9785438at2"/>
<sequence>MTTERAPYSYRQDPDVPDFPDGKPIIIFDGHCAFCSDWARFVLKHDREGRFRLLAAQTDLGRALYVHYGLDPEHYETNILIENGMGWFKSEGSIRMAEGLGCPWSLAVIFRLLPLPARDWLYELIARNRFKLRGRLEQCLLPSEKEKARFLGL</sequence>
<proteinExistence type="predicted"/>
<dbReference type="PANTHER" id="PTHR33639:SF2">
    <property type="entry name" value="DUF393 DOMAIN-CONTAINING PROTEIN"/>
    <property type="match status" value="1"/>
</dbReference>
<dbReference type="PANTHER" id="PTHR33639">
    <property type="entry name" value="THIOL-DISULFIDE OXIDOREDUCTASE DCC"/>
    <property type="match status" value="1"/>
</dbReference>
<dbReference type="InterPro" id="IPR007263">
    <property type="entry name" value="DCC1-like"/>
</dbReference>
<dbReference type="AlphaFoldDB" id="A0A3D9HAA5"/>
<evidence type="ECO:0000313" key="1">
    <source>
        <dbReference type="EMBL" id="RED46111.1"/>
    </source>
</evidence>
<gene>
    <name evidence="1" type="ORF">DFP90_11019</name>
</gene>
<evidence type="ECO:0000313" key="2">
    <source>
        <dbReference type="Proteomes" id="UP000256845"/>
    </source>
</evidence>
<accession>A0A3D9HAA5</accession>
<dbReference type="GO" id="GO:0015035">
    <property type="term" value="F:protein-disulfide reductase activity"/>
    <property type="evidence" value="ECO:0007669"/>
    <property type="project" value="InterPro"/>
</dbReference>
<keyword evidence="2" id="KW-1185">Reference proteome</keyword>
<name>A0A3D9HAA5_9PROT</name>
<dbReference type="RefSeq" id="WP_115938034.1">
    <property type="nucleotide sequence ID" value="NZ_QRDW01000010.1"/>
</dbReference>
<dbReference type="InterPro" id="IPR052927">
    <property type="entry name" value="DCC_oxidoreductase"/>
</dbReference>
<reference evidence="1 2" key="1">
    <citation type="submission" date="2018-07" db="EMBL/GenBank/DDBJ databases">
        <title>Genomic Encyclopedia of Type Strains, Phase III (KMG-III): the genomes of soil and plant-associated and newly described type strains.</title>
        <authorList>
            <person name="Whitman W."/>
        </authorList>
    </citation>
    <scope>NUCLEOTIDE SEQUENCE [LARGE SCALE GENOMIC DNA]</scope>
    <source>
        <strain evidence="1 2">CECT 8488</strain>
    </source>
</reference>
<dbReference type="EMBL" id="QRDW01000010">
    <property type="protein sequence ID" value="RED46111.1"/>
    <property type="molecule type" value="Genomic_DNA"/>
</dbReference>
<dbReference type="Proteomes" id="UP000256845">
    <property type="component" value="Unassembled WGS sequence"/>
</dbReference>
<protein>
    <submittedName>
        <fullName evidence="1">Putative DCC family thiol-disulfide oxidoreductase YuxK</fullName>
    </submittedName>
</protein>
<dbReference type="Pfam" id="PF04134">
    <property type="entry name" value="DCC1-like"/>
    <property type="match status" value="1"/>
</dbReference>
<comment type="caution">
    <text evidence="1">The sequence shown here is derived from an EMBL/GenBank/DDBJ whole genome shotgun (WGS) entry which is preliminary data.</text>
</comment>
<organism evidence="1 2">
    <name type="scientific">Aestuariispira insulae</name>
    <dbReference type="NCBI Taxonomy" id="1461337"/>
    <lineage>
        <taxon>Bacteria</taxon>
        <taxon>Pseudomonadati</taxon>
        <taxon>Pseudomonadota</taxon>
        <taxon>Alphaproteobacteria</taxon>
        <taxon>Rhodospirillales</taxon>
        <taxon>Kiloniellaceae</taxon>
        <taxon>Aestuariispira</taxon>
    </lineage>
</organism>